<reference evidence="2" key="1">
    <citation type="journal article" date="2015" name="Nature">
        <title>Complex archaea that bridge the gap between prokaryotes and eukaryotes.</title>
        <authorList>
            <person name="Spang A."/>
            <person name="Saw J.H."/>
            <person name="Jorgensen S.L."/>
            <person name="Zaremba-Niedzwiedzka K."/>
            <person name="Martijn J."/>
            <person name="Lind A.E."/>
            <person name="van Eijk R."/>
            <person name="Schleper C."/>
            <person name="Guy L."/>
            <person name="Ettema T.J."/>
        </authorList>
    </citation>
    <scope>NUCLEOTIDE SEQUENCE</scope>
</reference>
<feature type="region of interest" description="Disordered" evidence="1">
    <location>
        <begin position="74"/>
        <end position="100"/>
    </location>
</feature>
<feature type="region of interest" description="Disordered" evidence="1">
    <location>
        <begin position="150"/>
        <end position="169"/>
    </location>
</feature>
<organism evidence="2">
    <name type="scientific">marine sediment metagenome</name>
    <dbReference type="NCBI Taxonomy" id="412755"/>
    <lineage>
        <taxon>unclassified sequences</taxon>
        <taxon>metagenomes</taxon>
        <taxon>ecological metagenomes</taxon>
    </lineage>
</organism>
<comment type="caution">
    <text evidence="2">The sequence shown here is derived from an EMBL/GenBank/DDBJ whole genome shotgun (WGS) entry which is preliminary data.</text>
</comment>
<name>A0A0F9GFB0_9ZZZZ</name>
<dbReference type="AlphaFoldDB" id="A0A0F9GFB0"/>
<accession>A0A0F9GFB0</accession>
<protein>
    <submittedName>
        <fullName evidence="2">Uncharacterized protein</fullName>
    </submittedName>
</protein>
<proteinExistence type="predicted"/>
<feature type="compositionally biased region" description="Basic and acidic residues" evidence="1">
    <location>
        <begin position="74"/>
        <end position="88"/>
    </location>
</feature>
<gene>
    <name evidence="2" type="ORF">LCGC14_2191460</name>
</gene>
<sequence>MTATVRFDWLREEFETLVSAYRYPERDGDYAAWETWLAEFPRWAVKAVVFQAPDRWPGAMPTVGELRRAVSEALAKRRNAERDKRPRPQSEGPTSSPIHPAFLELAESFELESRRLGLDPDEPSPQHIAIARAHAISDLFGKYSKIGALSGEGVGFQTNPIQKRARPPE</sequence>
<evidence type="ECO:0000256" key="1">
    <source>
        <dbReference type="SAM" id="MobiDB-lite"/>
    </source>
</evidence>
<evidence type="ECO:0000313" key="2">
    <source>
        <dbReference type="EMBL" id="KKL61822.1"/>
    </source>
</evidence>
<dbReference type="EMBL" id="LAZR01028696">
    <property type="protein sequence ID" value="KKL61822.1"/>
    <property type="molecule type" value="Genomic_DNA"/>
</dbReference>